<feature type="compositionally biased region" description="Basic residues" evidence="1">
    <location>
        <begin position="119"/>
        <end position="128"/>
    </location>
</feature>
<protein>
    <recommendedName>
        <fullName evidence="4">BZIP domain-containing protein</fullName>
    </recommendedName>
</protein>
<evidence type="ECO:0000256" key="1">
    <source>
        <dbReference type="SAM" id="MobiDB-lite"/>
    </source>
</evidence>
<gene>
    <name evidence="2" type="ORF">PCOR1329_LOCUS64413</name>
</gene>
<sequence>MERDALCLEGTPRGSSVESSDLWTSSSGSRSWADLSEDLWCGRAAPLAVPPGRGPAPEAPAARRAVARASGDELPSFQDRIADIPEIVLGEGGAAQPREREESSRSISEDVSEGDARKAKSALRRKCRQRNERRAEALNLNSATSLPVLQPHETPQRLPPPQYAPRTESASPQRPPAPPPTPRRLRHREDHDPDDSRYGGSALESTKVSL</sequence>
<name>A0ABN9W669_9DINO</name>
<feature type="compositionally biased region" description="Basic and acidic residues" evidence="1">
    <location>
        <begin position="187"/>
        <end position="197"/>
    </location>
</feature>
<feature type="compositionally biased region" description="Polar residues" evidence="1">
    <location>
        <begin position="13"/>
        <end position="30"/>
    </location>
</feature>
<keyword evidence="3" id="KW-1185">Reference proteome</keyword>
<accession>A0ABN9W669</accession>
<feature type="compositionally biased region" description="Low complexity" evidence="1">
    <location>
        <begin position="59"/>
        <end position="69"/>
    </location>
</feature>
<feature type="compositionally biased region" description="Basic and acidic residues" evidence="1">
    <location>
        <begin position="97"/>
        <end position="118"/>
    </location>
</feature>
<evidence type="ECO:0000313" key="2">
    <source>
        <dbReference type="EMBL" id="CAK0881632.1"/>
    </source>
</evidence>
<evidence type="ECO:0008006" key="4">
    <source>
        <dbReference type="Google" id="ProtNLM"/>
    </source>
</evidence>
<feature type="compositionally biased region" description="Pro residues" evidence="1">
    <location>
        <begin position="173"/>
        <end position="182"/>
    </location>
</feature>
<reference evidence="2" key="1">
    <citation type="submission" date="2023-10" db="EMBL/GenBank/DDBJ databases">
        <authorList>
            <person name="Chen Y."/>
            <person name="Shah S."/>
            <person name="Dougan E. K."/>
            <person name="Thang M."/>
            <person name="Chan C."/>
        </authorList>
    </citation>
    <scope>NUCLEOTIDE SEQUENCE [LARGE SCALE GENOMIC DNA]</scope>
</reference>
<proteinExistence type="predicted"/>
<evidence type="ECO:0000313" key="3">
    <source>
        <dbReference type="Proteomes" id="UP001189429"/>
    </source>
</evidence>
<comment type="caution">
    <text evidence="2">The sequence shown here is derived from an EMBL/GenBank/DDBJ whole genome shotgun (WGS) entry which is preliminary data.</text>
</comment>
<organism evidence="2 3">
    <name type="scientific">Prorocentrum cordatum</name>
    <dbReference type="NCBI Taxonomy" id="2364126"/>
    <lineage>
        <taxon>Eukaryota</taxon>
        <taxon>Sar</taxon>
        <taxon>Alveolata</taxon>
        <taxon>Dinophyceae</taxon>
        <taxon>Prorocentrales</taxon>
        <taxon>Prorocentraceae</taxon>
        <taxon>Prorocentrum</taxon>
    </lineage>
</organism>
<feature type="region of interest" description="Disordered" evidence="1">
    <location>
        <begin position="1"/>
        <end position="30"/>
    </location>
</feature>
<feature type="compositionally biased region" description="Pro residues" evidence="1">
    <location>
        <begin position="48"/>
        <end position="58"/>
    </location>
</feature>
<feature type="region of interest" description="Disordered" evidence="1">
    <location>
        <begin position="45"/>
        <end position="210"/>
    </location>
</feature>
<dbReference type="Proteomes" id="UP001189429">
    <property type="component" value="Unassembled WGS sequence"/>
</dbReference>
<dbReference type="EMBL" id="CAUYUJ010018210">
    <property type="protein sequence ID" value="CAK0881632.1"/>
    <property type="molecule type" value="Genomic_DNA"/>
</dbReference>